<evidence type="ECO:0000313" key="2">
    <source>
        <dbReference type="EMBL" id="KAF3322593.1"/>
    </source>
</evidence>
<evidence type="ECO:0000313" key="3">
    <source>
        <dbReference type="Proteomes" id="UP000623129"/>
    </source>
</evidence>
<protein>
    <submittedName>
        <fullName evidence="2">Universal stress protein A-like protein</fullName>
    </submittedName>
</protein>
<name>A0A833QFA1_9POAL</name>
<reference evidence="2" key="1">
    <citation type="submission" date="2020-01" db="EMBL/GenBank/DDBJ databases">
        <title>Genome sequence of Kobresia littledalei, the first chromosome-level genome in the family Cyperaceae.</title>
        <authorList>
            <person name="Qu G."/>
        </authorList>
    </citation>
    <scope>NUCLEOTIDE SEQUENCE</scope>
    <source>
        <strain evidence="2">C.B.Clarke</strain>
        <tissue evidence="2">Leaf</tissue>
    </source>
</reference>
<dbReference type="PANTHER" id="PTHR46100">
    <property type="entry name" value="IMP2'P"/>
    <property type="match status" value="1"/>
</dbReference>
<organism evidence="2 3">
    <name type="scientific">Carex littledalei</name>
    <dbReference type="NCBI Taxonomy" id="544730"/>
    <lineage>
        <taxon>Eukaryota</taxon>
        <taxon>Viridiplantae</taxon>
        <taxon>Streptophyta</taxon>
        <taxon>Embryophyta</taxon>
        <taxon>Tracheophyta</taxon>
        <taxon>Spermatophyta</taxon>
        <taxon>Magnoliopsida</taxon>
        <taxon>Liliopsida</taxon>
        <taxon>Poales</taxon>
        <taxon>Cyperaceae</taxon>
        <taxon>Cyperoideae</taxon>
        <taxon>Cariceae</taxon>
        <taxon>Carex</taxon>
        <taxon>Carex subgen. Euthyceras</taxon>
    </lineage>
</organism>
<dbReference type="AlphaFoldDB" id="A0A833QFA1"/>
<keyword evidence="3" id="KW-1185">Reference proteome</keyword>
<dbReference type="Proteomes" id="UP000623129">
    <property type="component" value="Unassembled WGS sequence"/>
</dbReference>
<dbReference type="OrthoDB" id="843225at2759"/>
<dbReference type="CDD" id="cd23659">
    <property type="entry name" value="USP_At3g01520-like"/>
    <property type="match status" value="1"/>
</dbReference>
<gene>
    <name evidence="2" type="ORF">FCM35_KLT12582</name>
</gene>
<proteinExistence type="predicted"/>
<dbReference type="InterPro" id="IPR014729">
    <property type="entry name" value="Rossmann-like_a/b/a_fold"/>
</dbReference>
<dbReference type="SUPFAM" id="SSF52402">
    <property type="entry name" value="Adenine nucleotide alpha hydrolases-like"/>
    <property type="match status" value="1"/>
</dbReference>
<dbReference type="Gene3D" id="3.40.50.620">
    <property type="entry name" value="HUPs"/>
    <property type="match status" value="1"/>
</dbReference>
<dbReference type="InterPro" id="IPR006015">
    <property type="entry name" value="Universal_stress_UspA"/>
</dbReference>
<comment type="caution">
    <text evidence="2">The sequence shown here is derived from an EMBL/GenBank/DDBJ whole genome shotgun (WGS) entry which is preliminary data.</text>
</comment>
<dbReference type="Pfam" id="PF00582">
    <property type="entry name" value="Usp"/>
    <property type="match status" value="1"/>
</dbReference>
<accession>A0A833QFA1</accession>
<dbReference type="PRINTS" id="PR01438">
    <property type="entry name" value="UNVRSLSTRESS"/>
</dbReference>
<feature type="domain" description="UspA" evidence="1">
    <location>
        <begin position="227"/>
        <end position="379"/>
    </location>
</feature>
<dbReference type="EMBL" id="SWLB01000024">
    <property type="protein sequence ID" value="KAF3322593.1"/>
    <property type="molecule type" value="Genomic_DNA"/>
</dbReference>
<evidence type="ECO:0000259" key="1">
    <source>
        <dbReference type="Pfam" id="PF00582"/>
    </source>
</evidence>
<dbReference type="PANTHER" id="PTHR46100:SF17">
    <property type="entry name" value="ADENINE NUCLEOTIDE ALPHA HYDROLASE-LIKE SUPERFAMILY PROTEIN"/>
    <property type="match status" value="1"/>
</dbReference>
<dbReference type="InterPro" id="IPR006016">
    <property type="entry name" value="UspA"/>
</dbReference>
<sequence length="383" mass="42769">MATSVRRVASFSCSSPLYALLFDNSRAGHLGLSKIGLRYAELFSSIHASRFKSTFNFPKVLMQGLTSPGIGKKILRGCFAGISMTSAIIYDPPIIAYAMDDYKTESSGGDVTEDFNTAWALARKYQLPMVMLVMLLLGWRHPLITAINAVFFLFCTRPSPFSIYLVVEQLRRRDMHRDPSLLNTKLLYTRKIEVEDYKLVCYGKVEMQDRKLHLIGILGGWWIAHVNVGVAMDFSVCSKAALRWASTNMVRGGDRLVLLHVNPLYQIECGIVHLWEPDGSPLIPLYEFSDPLIAKRYGVSPDKETLDILAQVANQRQVEVVAKVYWGDPMKKICEGTEKIPLHCLIVGSRGLSKVKRALLGSVSSYVVSHATCPVTVVKESAF</sequence>